<sequence length="134" mass="15898">MGGIKRIKSLVCMQTFQKNHLNDFGYFALKARYELFLNKDVEIGMFVPVDEKENVLNKPNSRKSFYQFNKAKERVLFEDWTYDFEDEYLVFKIGDETGELFLDFEEIEGFKLIDLVNECFPLSKTALNEIYEES</sequence>
<accession>A0AAJ1QHN6</accession>
<dbReference type="EMBL" id="JACAGJ010000012">
    <property type="protein sequence ID" value="MDM1074218.1"/>
    <property type="molecule type" value="Genomic_DNA"/>
</dbReference>
<name>A0AAJ1QHN6_9FLAO</name>
<comment type="caution">
    <text evidence="1">The sequence shown here is derived from an EMBL/GenBank/DDBJ whole genome shotgun (WGS) entry which is preliminary data.</text>
</comment>
<dbReference type="RefSeq" id="WP_286494456.1">
    <property type="nucleotide sequence ID" value="NZ_JACAGJ010000012.1"/>
</dbReference>
<proteinExistence type="predicted"/>
<evidence type="ECO:0000313" key="2">
    <source>
        <dbReference type="Proteomes" id="UP001170959"/>
    </source>
</evidence>
<dbReference type="Proteomes" id="UP001170959">
    <property type="component" value="Unassembled WGS sequence"/>
</dbReference>
<reference evidence="1" key="2">
    <citation type="journal article" date="2022" name="Sci. Total Environ.">
        <title>Prevalence, transmission, and molecular epidemiology of tet(X)-positive bacteria among humans, animals, and environmental niches in China: An epidemiological, and genomic-based study.</title>
        <authorList>
            <person name="Dong N."/>
            <person name="Zeng Y."/>
            <person name="Cai C."/>
            <person name="Sun C."/>
            <person name="Lu J."/>
            <person name="Liu C."/>
            <person name="Zhou H."/>
            <person name="Sun Q."/>
            <person name="Shu L."/>
            <person name="Wang H."/>
            <person name="Wang Y."/>
            <person name="Wang S."/>
            <person name="Wu C."/>
            <person name="Chan E.W."/>
            <person name="Chen G."/>
            <person name="Shen Z."/>
            <person name="Chen S."/>
            <person name="Zhang R."/>
        </authorList>
    </citation>
    <scope>NUCLEOTIDE SEQUENCE</scope>
    <source>
        <strain evidence="1">R655-4</strain>
    </source>
</reference>
<dbReference type="AlphaFoldDB" id="A0AAJ1QHN6"/>
<evidence type="ECO:0000313" key="1">
    <source>
        <dbReference type="EMBL" id="MDM1074218.1"/>
    </source>
</evidence>
<protein>
    <submittedName>
        <fullName evidence="1">Uncharacterized protein</fullName>
    </submittedName>
</protein>
<reference evidence="1" key="1">
    <citation type="submission" date="2020-06" db="EMBL/GenBank/DDBJ databases">
        <authorList>
            <person name="Dong N."/>
        </authorList>
    </citation>
    <scope>NUCLEOTIDE SEQUENCE</scope>
    <source>
        <strain evidence="1">R655-4</strain>
    </source>
</reference>
<organism evidence="1 2">
    <name type="scientific">Empedobacter brevis</name>
    <dbReference type="NCBI Taxonomy" id="247"/>
    <lineage>
        <taxon>Bacteria</taxon>
        <taxon>Pseudomonadati</taxon>
        <taxon>Bacteroidota</taxon>
        <taxon>Flavobacteriia</taxon>
        <taxon>Flavobacteriales</taxon>
        <taxon>Weeksellaceae</taxon>
        <taxon>Empedobacter</taxon>
    </lineage>
</organism>
<gene>
    <name evidence="1" type="ORF">HX001_17165</name>
</gene>